<sequence length="543" mass="60312">MLIVLTMEESHLLHAIRRQDFGVALNLIRFSACLDQQNSLGESALILITQDATVHMKESVARKIFDDLILYGADPNLMDTKGRTALMYATLSLSTTVCSNCDHSVLEALVLNGAKVDLMDSSGKNVFHLAHTAGDGRCYDILVKIVKGDNMLEHLKLGRAQTALNHVASCKNINARDDEGNTLLLLAVKNFSLSRQSFFSLLFKLCEKLVLYGADVNAQNKDGMTPLMMLVMKKIPCDVTKLLQLFFDDGANLLIADNEGRTVMTYALQNGYIANFSNRIVKWLLNNGADPLVKTEHRSALAFFITGVVDVDTCDSPSELEVTCKDVNKLITSGEDDLLRFFLLNGALGTRSISVAEVTTKVTVADRFNDNLSSISSFLYALVKNRVDVAKYLFANGFLTDLDINIKPGHSLQGVLPPESAVLFRDIHSQPWPLVKLAFIAVSTSLGSFPERKVKIESVELPLSIKDSLNFKNCVALACKHQWHSIPIYTKDYDRIDAGRPYLSYWPVGHRYYENALPFPCKTCLVQKKYVASRKISIQTSLN</sequence>
<accession>A0A2C9LD72</accession>
<organism evidence="4 5">
    <name type="scientific">Biomphalaria glabrata</name>
    <name type="common">Bloodfluke planorb</name>
    <name type="synonym">Freshwater snail</name>
    <dbReference type="NCBI Taxonomy" id="6526"/>
    <lineage>
        <taxon>Eukaryota</taxon>
        <taxon>Metazoa</taxon>
        <taxon>Spiralia</taxon>
        <taxon>Lophotrochozoa</taxon>
        <taxon>Mollusca</taxon>
        <taxon>Gastropoda</taxon>
        <taxon>Heterobranchia</taxon>
        <taxon>Euthyneura</taxon>
        <taxon>Panpulmonata</taxon>
        <taxon>Hygrophila</taxon>
        <taxon>Lymnaeoidea</taxon>
        <taxon>Planorbidae</taxon>
        <taxon>Biomphalaria</taxon>
    </lineage>
</organism>
<dbReference type="OrthoDB" id="341259at2759"/>
<dbReference type="PANTHER" id="PTHR24126:SF14">
    <property type="entry name" value="ANK_REP_REGION DOMAIN-CONTAINING PROTEIN"/>
    <property type="match status" value="1"/>
</dbReference>
<reference evidence="4" key="1">
    <citation type="submission" date="2020-05" db="UniProtKB">
        <authorList>
            <consortium name="EnsemblMetazoa"/>
        </authorList>
    </citation>
    <scope>IDENTIFICATION</scope>
    <source>
        <strain evidence="4">BB02</strain>
    </source>
</reference>
<dbReference type="PROSITE" id="PS50088">
    <property type="entry name" value="ANK_REPEAT"/>
    <property type="match status" value="1"/>
</dbReference>
<evidence type="ECO:0000256" key="2">
    <source>
        <dbReference type="ARBA" id="ARBA00023043"/>
    </source>
</evidence>
<dbReference type="Gene3D" id="1.25.40.20">
    <property type="entry name" value="Ankyrin repeat-containing domain"/>
    <property type="match status" value="2"/>
</dbReference>
<dbReference type="EnsemblMetazoa" id="BGLB029868-RA">
    <property type="protein sequence ID" value="BGLB029868-PA"/>
    <property type="gene ID" value="BGLB029868"/>
</dbReference>
<evidence type="ECO:0000256" key="1">
    <source>
        <dbReference type="ARBA" id="ARBA00022737"/>
    </source>
</evidence>
<evidence type="ECO:0000256" key="3">
    <source>
        <dbReference type="PROSITE-ProRule" id="PRU00023"/>
    </source>
</evidence>
<evidence type="ECO:0000313" key="4">
    <source>
        <dbReference type="EnsemblMetazoa" id="BGLB029868-PA"/>
    </source>
</evidence>
<dbReference type="Pfam" id="PF12796">
    <property type="entry name" value="Ank_2"/>
    <property type="match status" value="1"/>
</dbReference>
<dbReference type="KEGG" id="bgt:106069921"/>
<feature type="repeat" description="ANK" evidence="3">
    <location>
        <begin position="259"/>
        <end position="296"/>
    </location>
</feature>
<dbReference type="InterPro" id="IPR036770">
    <property type="entry name" value="Ankyrin_rpt-contain_sf"/>
</dbReference>
<dbReference type="VEuPathDB" id="VectorBase:BGLB029868"/>
<dbReference type="SUPFAM" id="SSF48403">
    <property type="entry name" value="Ankyrin repeat"/>
    <property type="match status" value="2"/>
</dbReference>
<dbReference type="RefSeq" id="XP_013085152.2">
    <property type="nucleotide sequence ID" value="XM_013229698.2"/>
</dbReference>
<keyword evidence="2 3" id="KW-0040">ANK repeat</keyword>
<dbReference type="STRING" id="6526.A0A2C9LD72"/>
<keyword evidence="1" id="KW-0677">Repeat</keyword>
<proteinExistence type="predicted"/>
<protein>
    <submittedName>
        <fullName evidence="4">Uncharacterized protein</fullName>
    </submittedName>
</protein>
<dbReference type="Proteomes" id="UP000076420">
    <property type="component" value="Unassembled WGS sequence"/>
</dbReference>
<dbReference type="PANTHER" id="PTHR24126">
    <property type="entry name" value="ANKYRIN REPEAT, PH AND SEC7 DOMAIN CONTAINING PROTEIN SECG-RELATED"/>
    <property type="match status" value="1"/>
</dbReference>
<gene>
    <name evidence="4" type="primary">106069921</name>
</gene>
<dbReference type="InterPro" id="IPR002110">
    <property type="entry name" value="Ankyrin_rpt"/>
</dbReference>
<dbReference type="AlphaFoldDB" id="A0A2C9LD72"/>
<evidence type="ECO:0000313" key="5">
    <source>
        <dbReference type="Proteomes" id="UP000076420"/>
    </source>
</evidence>
<name>A0A2C9LD72_BIOGL</name>
<dbReference type="VEuPathDB" id="VectorBase:BGLAX_042967"/>
<dbReference type="SMART" id="SM00248">
    <property type="entry name" value="ANK"/>
    <property type="match status" value="6"/>
</dbReference>